<sequence>MPNPSNTPRPNDPPTANHAACTTPGVDPDLWFSDHPTDRTRAKRLCAGCPLLDPCRAYGLDTDQLWGVWGGLDRADRRRILRGVVCGTETALKIHRRYGERCTVCETAHDRRVETRRRQSLAAAHARGGTAASAQLHRKLGEPVCAPCRRAELAAEEARRRARGIPPRDARTGDGRTRGSGTPSVGAHTTAQAA</sequence>
<feature type="binding site" evidence="11">
    <location>
        <position position="49"/>
    </location>
    <ligand>
        <name>[4Fe-4S] cluster</name>
        <dbReference type="ChEBI" id="CHEBI:49883"/>
    </ligand>
</feature>
<name>A0ABW4PQC3_9ACTN</name>
<evidence type="ECO:0000256" key="2">
    <source>
        <dbReference type="ARBA" id="ARBA00006597"/>
    </source>
</evidence>
<evidence type="ECO:0000256" key="12">
    <source>
        <dbReference type="SAM" id="MobiDB-lite"/>
    </source>
</evidence>
<evidence type="ECO:0000256" key="10">
    <source>
        <dbReference type="ARBA" id="ARBA00023163"/>
    </source>
</evidence>
<accession>A0ABW4PQC3</accession>
<dbReference type="RefSeq" id="WP_380903334.1">
    <property type="nucleotide sequence ID" value="NZ_JBHUFU010000015.1"/>
</dbReference>
<keyword evidence="7 11" id="KW-0805">Transcription regulation</keyword>
<evidence type="ECO:0000256" key="7">
    <source>
        <dbReference type="ARBA" id="ARBA00023015"/>
    </source>
</evidence>
<evidence type="ECO:0000313" key="14">
    <source>
        <dbReference type="EMBL" id="MFD1832434.1"/>
    </source>
</evidence>
<feature type="compositionally biased region" description="Pro residues" evidence="12">
    <location>
        <begin position="1"/>
        <end position="13"/>
    </location>
</feature>
<comment type="cofactor">
    <cofactor evidence="11">
        <name>[4Fe-4S] cluster</name>
        <dbReference type="ChEBI" id="CHEBI:49883"/>
    </cofactor>
    <text evidence="11">Binds 1 [4Fe-4S] cluster per subunit. Following nitrosylation of the [4Fe-4S] cluster binds 1 [4Fe-8(NO)] cluster per subunit.</text>
</comment>
<keyword evidence="10 11" id="KW-0804">Transcription</keyword>
<comment type="PTM">
    <text evidence="11">Upon Fe-S cluster removal intramolecular disulfide bonds are formed.</text>
</comment>
<comment type="similarity">
    <text evidence="2 11">Belongs to the WhiB family.</text>
</comment>
<protein>
    <recommendedName>
        <fullName evidence="11">Transcriptional regulator WhiB</fullName>
    </recommendedName>
</protein>
<feature type="binding site" evidence="11">
    <location>
        <position position="21"/>
    </location>
    <ligand>
        <name>[4Fe-4S] cluster</name>
        <dbReference type="ChEBI" id="CHEBI:49883"/>
    </ligand>
</feature>
<keyword evidence="4 11" id="KW-0479">Metal-binding</keyword>
<keyword evidence="9 11" id="KW-1015">Disulfide bond</keyword>
<comment type="function">
    <text evidence="11">Acts as a transcriptional regulator. Probably redox-responsive. The apo- but not holo-form probably binds DNA.</text>
</comment>
<feature type="domain" description="4Fe-4S Wbl-type" evidence="13">
    <location>
        <begin position="20"/>
        <end position="79"/>
    </location>
</feature>
<organism evidence="14 15">
    <name type="scientific">Streptomyces desertarenae</name>
    <dbReference type="NCBI Taxonomy" id="2666184"/>
    <lineage>
        <taxon>Bacteria</taxon>
        <taxon>Bacillati</taxon>
        <taxon>Actinomycetota</taxon>
        <taxon>Actinomycetes</taxon>
        <taxon>Kitasatosporales</taxon>
        <taxon>Streptomycetaceae</taxon>
        <taxon>Streptomyces</taxon>
    </lineage>
</organism>
<comment type="PTM">
    <text evidence="11">The Fe-S cluster can be nitrosylated by nitric oxide (NO).</text>
</comment>
<comment type="subcellular location">
    <subcellularLocation>
        <location evidence="1 11">Cytoplasm</location>
    </subcellularLocation>
</comment>
<comment type="caution">
    <text evidence="14">The sequence shown here is derived from an EMBL/GenBank/DDBJ whole genome shotgun (WGS) entry which is preliminary data.</text>
</comment>
<feature type="region of interest" description="Disordered" evidence="12">
    <location>
        <begin position="157"/>
        <end position="194"/>
    </location>
</feature>
<dbReference type="HAMAP" id="MF_01479">
    <property type="entry name" value="WhiB"/>
    <property type="match status" value="1"/>
</dbReference>
<evidence type="ECO:0000256" key="9">
    <source>
        <dbReference type="ARBA" id="ARBA00023157"/>
    </source>
</evidence>
<keyword evidence="8 11" id="KW-0238">DNA-binding</keyword>
<keyword evidence="15" id="KW-1185">Reference proteome</keyword>
<gene>
    <name evidence="11" type="primary">whiB</name>
    <name evidence="14" type="ORF">ACFSJS_22705</name>
</gene>
<keyword evidence="5 11" id="KW-0408">Iron</keyword>
<evidence type="ECO:0000256" key="1">
    <source>
        <dbReference type="ARBA" id="ARBA00004496"/>
    </source>
</evidence>
<evidence type="ECO:0000256" key="8">
    <source>
        <dbReference type="ARBA" id="ARBA00023125"/>
    </source>
</evidence>
<feature type="region of interest" description="Disordered" evidence="12">
    <location>
        <begin position="1"/>
        <end position="21"/>
    </location>
</feature>
<evidence type="ECO:0000313" key="15">
    <source>
        <dbReference type="Proteomes" id="UP001597365"/>
    </source>
</evidence>
<dbReference type="Proteomes" id="UP001597365">
    <property type="component" value="Unassembled WGS sequence"/>
</dbReference>
<evidence type="ECO:0000256" key="5">
    <source>
        <dbReference type="ARBA" id="ARBA00023004"/>
    </source>
</evidence>
<feature type="binding site" evidence="11">
    <location>
        <position position="46"/>
    </location>
    <ligand>
        <name>[4Fe-4S] cluster</name>
        <dbReference type="ChEBI" id="CHEBI:49883"/>
    </ligand>
</feature>
<proteinExistence type="inferred from homology"/>
<dbReference type="InterPro" id="IPR003482">
    <property type="entry name" value="Whib"/>
</dbReference>
<dbReference type="EMBL" id="JBHUFU010000015">
    <property type="protein sequence ID" value="MFD1832434.1"/>
    <property type="molecule type" value="Genomic_DNA"/>
</dbReference>
<keyword evidence="11" id="KW-0963">Cytoplasm</keyword>
<evidence type="ECO:0000256" key="3">
    <source>
        <dbReference type="ARBA" id="ARBA00022485"/>
    </source>
</evidence>
<feature type="binding site" evidence="11">
    <location>
        <position position="55"/>
    </location>
    <ligand>
        <name>[4Fe-4S] cluster</name>
        <dbReference type="ChEBI" id="CHEBI:49883"/>
    </ligand>
</feature>
<dbReference type="PROSITE" id="PS51674">
    <property type="entry name" value="4FE4S_WBL"/>
    <property type="match status" value="1"/>
</dbReference>
<keyword evidence="3 11" id="KW-0004">4Fe-4S</keyword>
<reference evidence="15" key="1">
    <citation type="journal article" date="2019" name="Int. J. Syst. Evol. Microbiol.">
        <title>The Global Catalogue of Microorganisms (GCM) 10K type strain sequencing project: providing services to taxonomists for standard genome sequencing and annotation.</title>
        <authorList>
            <consortium name="The Broad Institute Genomics Platform"/>
            <consortium name="The Broad Institute Genome Sequencing Center for Infectious Disease"/>
            <person name="Wu L."/>
            <person name="Ma J."/>
        </authorList>
    </citation>
    <scope>NUCLEOTIDE SEQUENCE [LARGE SCALE GENOMIC DNA]</scope>
    <source>
        <strain evidence="15">CGMCC 4.7455</strain>
    </source>
</reference>
<feature type="compositionally biased region" description="Basic and acidic residues" evidence="12">
    <location>
        <begin position="166"/>
        <end position="177"/>
    </location>
</feature>
<dbReference type="InterPro" id="IPR034768">
    <property type="entry name" value="4FE4S_WBL"/>
</dbReference>
<evidence type="ECO:0000256" key="6">
    <source>
        <dbReference type="ARBA" id="ARBA00023014"/>
    </source>
</evidence>
<dbReference type="Pfam" id="PF02467">
    <property type="entry name" value="Whib"/>
    <property type="match status" value="1"/>
</dbReference>
<evidence type="ECO:0000259" key="13">
    <source>
        <dbReference type="PROSITE" id="PS51674"/>
    </source>
</evidence>
<keyword evidence="6 11" id="KW-0411">Iron-sulfur</keyword>
<evidence type="ECO:0000256" key="11">
    <source>
        <dbReference type="HAMAP-Rule" id="MF_01479"/>
    </source>
</evidence>
<dbReference type="PANTHER" id="PTHR38839">
    <property type="entry name" value="TRANSCRIPTIONAL REGULATOR WHID-RELATED"/>
    <property type="match status" value="1"/>
</dbReference>
<evidence type="ECO:0000256" key="4">
    <source>
        <dbReference type="ARBA" id="ARBA00022723"/>
    </source>
</evidence>